<dbReference type="Gene3D" id="3.30.565.10">
    <property type="entry name" value="Histidine kinase-like ATPase, C-terminal domain"/>
    <property type="match status" value="1"/>
</dbReference>
<reference evidence="8 9" key="1">
    <citation type="submission" date="2016-01" db="EMBL/GenBank/DDBJ databases">
        <title>Annotation of Pseudomonas oryzihabitans USDA-ARS-USMARC-56511.</title>
        <authorList>
            <person name="Harhay G.P."/>
            <person name="Harhay D.M."/>
            <person name="Smith T.P.L."/>
            <person name="Bono J.L."/>
            <person name="Heaton M.P."/>
            <person name="Clawson M.L."/>
            <person name="Chitko-Mckown C.G."/>
            <person name="Capik S.F."/>
            <person name="DeDonder K.D."/>
            <person name="Apley M.D."/>
            <person name="Lubbers B.V."/>
            <person name="White B.J."/>
            <person name="Larson R.L."/>
        </authorList>
    </citation>
    <scope>NUCLEOTIDE SEQUENCE [LARGE SCALE GENOMIC DNA]</scope>
    <source>
        <strain evidence="8 9">USDA-ARS-USMARC-56511</strain>
    </source>
</reference>
<evidence type="ECO:0000259" key="7">
    <source>
        <dbReference type="PROSITE" id="PS50113"/>
    </source>
</evidence>
<gene>
    <name evidence="8" type="ORF">APT59_05180</name>
</gene>
<dbReference type="InterPro" id="IPR013656">
    <property type="entry name" value="PAS_4"/>
</dbReference>
<dbReference type="CDD" id="cd00082">
    <property type="entry name" value="HisKA"/>
    <property type="match status" value="1"/>
</dbReference>
<feature type="domain" description="PAS" evidence="6">
    <location>
        <begin position="302"/>
        <end position="345"/>
    </location>
</feature>
<keyword evidence="3" id="KW-0597">Phosphoprotein</keyword>
<dbReference type="InterPro" id="IPR004358">
    <property type="entry name" value="Sig_transdc_His_kin-like_C"/>
</dbReference>
<dbReference type="SMART" id="SM00387">
    <property type="entry name" value="HATPase_c"/>
    <property type="match status" value="1"/>
</dbReference>
<dbReference type="NCBIfam" id="TIGR00229">
    <property type="entry name" value="sensory_box"/>
    <property type="match status" value="1"/>
</dbReference>
<dbReference type="InterPro" id="IPR036890">
    <property type="entry name" value="HATPase_C_sf"/>
</dbReference>
<dbReference type="SMART" id="SM00091">
    <property type="entry name" value="PAS"/>
    <property type="match status" value="2"/>
</dbReference>
<dbReference type="SUPFAM" id="SSF55874">
    <property type="entry name" value="ATPase domain of HSP90 chaperone/DNA topoisomerase II/histidine kinase"/>
    <property type="match status" value="1"/>
</dbReference>
<dbReference type="InterPro" id="IPR000700">
    <property type="entry name" value="PAS-assoc_C"/>
</dbReference>
<dbReference type="Pfam" id="PF13426">
    <property type="entry name" value="PAS_9"/>
    <property type="match status" value="1"/>
</dbReference>
<dbReference type="PROSITE" id="PS50113">
    <property type="entry name" value="PAC"/>
    <property type="match status" value="1"/>
</dbReference>
<dbReference type="EC" id="2.7.13.3" evidence="2"/>
<dbReference type="AlphaFoldDB" id="A0A0U4HCI0"/>
<dbReference type="InterPro" id="IPR036097">
    <property type="entry name" value="HisK_dim/P_sf"/>
</dbReference>
<dbReference type="SUPFAM" id="SSF55781">
    <property type="entry name" value="GAF domain-like"/>
    <property type="match status" value="1"/>
</dbReference>
<sequence length="855" mass="94181">MAAQIADWNELDFLAGGGDMGARLRTHDWSDSPLGPPSQWPQSLRSALSICLNSSFPTAIYWGPDLLLLYNDAWSPIPAERHPWALGRPAQEVWQDIWPVVGPQFEQVLTTGQGFSVFDQLLPMVRQGVVTETYWNYSFTPIRGEGGEIAGLFNQGHETTQRILEERRRAADAARQRRMFEQAPGFVAIVRGPDHVFDFVNVAFRRLFDDRPCEGLKVRDVFPELQNQGYFEWLEQVYRSGRRFVAEHMPMRLETEGEPVRTLYLDFIYEPLTDEAGQVIGIFCQGQDVTEAHLARAALEASERRFRTALEIETVGALCFDAEGHLIDANDAFLRMSGHARQDLLAGHIRWPAPTLSQAGDQLPPDERSYRRRDGSVGWALVAAKRLPDGSAFEFVVDISDRKQAEAELREETRTLEALKRIDTELASQLDLAYLVQTVTDAGVELTGARLGAYLNQQHEENSGHLQRLTLSGAERAAFEHQGDPDATALFAPPLGGEGVIRVDDVASDSHPSRSEPHQGLLVGPLSVRSYLAVSVVARNGTVLGGLFFGHPEPGRFNLRHERLMAALAARAALAIEQAQLFQAVRTANETLEQRVVERTAELTQAQQALHQAQKMEAIGQLTGGIAHDFNNLLAGIIGSLELIERRLQQNRTDQLDRLLGGAQAYAARAASLTQRLLAFSRRQTLEPKPTDVNELMLAMEELIRRSVGPAIEVQAQPAEPLWLTVIDAVQLESALLNLAINARDAMPQGGQLLLSTANLPEAAADRPEGLPTGDYVRVKVSDTGTGIAPEIRERIFDPFFTTKPPGQGTGLGLSMVHGFVHQSGGQIQVDSTTGVGTCISLYLPRAPEGDASRS</sequence>
<dbReference type="Gene3D" id="3.30.450.40">
    <property type="match status" value="1"/>
</dbReference>
<dbReference type="PRINTS" id="PR00344">
    <property type="entry name" value="BCTRLSENSOR"/>
</dbReference>
<dbReference type="SUPFAM" id="SSF55785">
    <property type="entry name" value="PYP-like sensor domain (PAS domain)"/>
    <property type="match status" value="2"/>
</dbReference>
<dbReference type="Gene3D" id="3.30.450.20">
    <property type="entry name" value="PAS domain"/>
    <property type="match status" value="3"/>
</dbReference>
<dbReference type="InterPro" id="IPR003594">
    <property type="entry name" value="HATPase_dom"/>
</dbReference>
<keyword evidence="4 8" id="KW-0418">Kinase</keyword>
<dbReference type="Gene3D" id="1.10.287.130">
    <property type="match status" value="1"/>
</dbReference>
<evidence type="ECO:0000256" key="2">
    <source>
        <dbReference type="ARBA" id="ARBA00012438"/>
    </source>
</evidence>
<dbReference type="InterPro" id="IPR029016">
    <property type="entry name" value="GAF-like_dom_sf"/>
</dbReference>
<dbReference type="EMBL" id="CP013987">
    <property type="protein sequence ID" value="ALZ83626.1"/>
    <property type="molecule type" value="Genomic_DNA"/>
</dbReference>
<evidence type="ECO:0000313" key="9">
    <source>
        <dbReference type="Proteomes" id="UP000064137"/>
    </source>
</evidence>
<dbReference type="InterPro" id="IPR005467">
    <property type="entry name" value="His_kinase_dom"/>
</dbReference>
<feature type="domain" description="PAC" evidence="7">
    <location>
        <begin position="247"/>
        <end position="301"/>
    </location>
</feature>
<dbReference type="CDD" id="cd00130">
    <property type="entry name" value="PAS"/>
    <property type="match status" value="1"/>
</dbReference>
<dbReference type="PROSITE" id="PS50112">
    <property type="entry name" value="PAS"/>
    <property type="match status" value="1"/>
</dbReference>
<dbReference type="Pfam" id="PF00512">
    <property type="entry name" value="HisKA"/>
    <property type="match status" value="1"/>
</dbReference>
<evidence type="ECO:0000256" key="3">
    <source>
        <dbReference type="ARBA" id="ARBA00022553"/>
    </source>
</evidence>
<dbReference type="PANTHER" id="PTHR43065:SF42">
    <property type="entry name" value="TWO-COMPONENT SENSOR PPRA"/>
    <property type="match status" value="1"/>
</dbReference>
<comment type="catalytic activity">
    <reaction evidence="1">
        <text>ATP + protein L-histidine = ADP + protein N-phospho-L-histidine.</text>
        <dbReference type="EC" id="2.7.13.3"/>
    </reaction>
</comment>
<dbReference type="InterPro" id="IPR003661">
    <property type="entry name" value="HisK_dim/P_dom"/>
</dbReference>
<accession>A0A0U4HCI0</accession>
<name>A0A0U4HCI0_9PSED</name>
<evidence type="ECO:0000313" key="8">
    <source>
        <dbReference type="EMBL" id="ALZ83626.1"/>
    </source>
</evidence>
<organism evidence="8 9">
    <name type="scientific">Pseudomonas oryzihabitans</name>
    <dbReference type="NCBI Taxonomy" id="47885"/>
    <lineage>
        <taxon>Bacteria</taxon>
        <taxon>Pseudomonadati</taxon>
        <taxon>Pseudomonadota</taxon>
        <taxon>Gammaproteobacteria</taxon>
        <taxon>Pseudomonadales</taxon>
        <taxon>Pseudomonadaceae</taxon>
        <taxon>Pseudomonas</taxon>
    </lineage>
</organism>
<dbReference type="InterPro" id="IPR000014">
    <property type="entry name" value="PAS"/>
</dbReference>
<evidence type="ECO:0000256" key="1">
    <source>
        <dbReference type="ARBA" id="ARBA00000085"/>
    </source>
</evidence>
<feature type="domain" description="Histidine kinase" evidence="5">
    <location>
        <begin position="625"/>
        <end position="848"/>
    </location>
</feature>
<dbReference type="RefSeq" id="WP_059313876.1">
    <property type="nucleotide sequence ID" value="NZ_CP013987.1"/>
</dbReference>
<dbReference type="SMART" id="SM00388">
    <property type="entry name" value="HisKA"/>
    <property type="match status" value="1"/>
</dbReference>
<dbReference type="OrthoDB" id="6973808at2"/>
<dbReference type="InterPro" id="IPR003018">
    <property type="entry name" value="GAF"/>
</dbReference>
<proteinExistence type="predicted"/>
<dbReference type="GO" id="GO:0000155">
    <property type="term" value="F:phosphorelay sensor kinase activity"/>
    <property type="evidence" value="ECO:0007669"/>
    <property type="project" value="InterPro"/>
</dbReference>
<evidence type="ECO:0000259" key="6">
    <source>
        <dbReference type="PROSITE" id="PS50112"/>
    </source>
</evidence>
<dbReference type="Pfam" id="PF02518">
    <property type="entry name" value="HATPase_c"/>
    <property type="match status" value="1"/>
</dbReference>
<dbReference type="Pfam" id="PF08448">
    <property type="entry name" value="PAS_4"/>
    <property type="match status" value="1"/>
</dbReference>
<protein>
    <recommendedName>
        <fullName evidence="2">histidine kinase</fullName>
        <ecNumber evidence="2">2.7.13.3</ecNumber>
    </recommendedName>
</protein>
<dbReference type="Proteomes" id="UP000064137">
    <property type="component" value="Chromosome"/>
</dbReference>
<dbReference type="KEGG" id="por:APT59_05180"/>
<keyword evidence="4 8" id="KW-0808">Transferase</keyword>
<dbReference type="SMART" id="SM00065">
    <property type="entry name" value="GAF"/>
    <property type="match status" value="1"/>
</dbReference>
<dbReference type="PANTHER" id="PTHR43065">
    <property type="entry name" value="SENSOR HISTIDINE KINASE"/>
    <property type="match status" value="1"/>
</dbReference>
<dbReference type="PROSITE" id="PS50109">
    <property type="entry name" value="HIS_KIN"/>
    <property type="match status" value="1"/>
</dbReference>
<evidence type="ECO:0000256" key="4">
    <source>
        <dbReference type="ARBA" id="ARBA00022777"/>
    </source>
</evidence>
<evidence type="ECO:0000259" key="5">
    <source>
        <dbReference type="PROSITE" id="PS50109"/>
    </source>
</evidence>
<dbReference type="SUPFAM" id="SSF47384">
    <property type="entry name" value="Homodimeric domain of signal transducing histidine kinase"/>
    <property type="match status" value="1"/>
</dbReference>
<dbReference type="InterPro" id="IPR035965">
    <property type="entry name" value="PAS-like_dom_sf"/>
</dbReference>
<dbReference type="Pfam" id="PF13185">
    <property type="entry name" value="GAF_2"/>
    <property type="match status" value="1"/>
</dbReference>